<evidence type="ECO:0000313" key="10">
    <source>
        <dbReference type="EMBL" id="CAF1035208.1"/>
    </source>
</evidence>
<comment type="catalytic activity">
    <reaction evidence="1">
        <text>Thiol-dependent hydrolysis of ester, thioester, amide, peptide and isopeptide bonds formed by the C-terminal Gly of ubiquitin (a 76-residue protein attached to proteins as an intracellular targeting signal).</text>
        <dbReference type="EC" id="3.4.19.12"/>
    </reaction>
</comment>
<comment type="caution">
    <text evidence="11">The sequence shown here is derived from an EMBL/GenBank/DDBJ whole genome shotgun (WGS) entry which is preliminary data.</text>
</comment>
<keyword evidence="4" id="KW-0645">Protease</keyword>
<accession>A0A814Y3A8</accession>
<evidence type="ECO:0000256" key="6">
    <source>
        <dbReference type="ARBA" id="ARBA00022801"/>
    </source>
</evidence>
<dbReference type="Proteomes" id="UP000677228">
    <property type="component" value="Unassembled WGS sequence"/>
</dbReference>
<dbReference type="Proteomes" id="UP000663829">
    <property type="component" value="Unassembled WGS sequence"/>
</dbReference>
<dbReference type="Proteomes" id="UP000682733">
    <property type="component" value="Unassembled WGS sequence"/>
</dbReference>
<protein>
    <recommendedName>
        <fullName evidence="3">ubiquitinyl hydrolase 1</fullName>
        <ecNumber evidence="3">3.4.19.12</ecNumber>
    </recommendedName>
</protein>
<dbReference type="PANTHER" id="PTHR21646:SF24">
    <property type="entry name" value="UBIQUITIN CARBOXYL-TERMINAL HYDROLASE"/>
    <property type="match status" value="1"/>
</dbReference>
<dbReference type="InterPro" id="IPR001394">
    <property type="entry name" value="Peptidase_C19_UCH"/>
</dbReference>
<dbReference type="InterPro" id="IPR038765">
    <property type="entry name" value="Papain-like_cys_pep_sf"/>
</dbReference>
<evidence type="ECO:0000313" key="14">
    <source>
        <dbReference type="Proteomes" id="UP000663829"/>
    </source>
</evidence>
<keyword evidence="8" id="KW-0175">Coiled coil</keyword>
<dbReference type="EC" id="3.4.19.12" evidence="3"/>
<dbReference type="InterPro" id="IPR028889">
    <property type="entry name" value="USP"/>
</dbReference>
<dbReference type="GO" id="GO:0006508">
    <property type="term" value="P:proteolysis"/>
    <property type="evidence" value="ECO:0007669"/>
    <property type="project" value="UniProtKB-KW"/>
</dbReference>
<dbReference type="Pfam" id="PF00443">
    <property type="entry name" value="UCH"/>
    <property type="match status" value="1"/>
</dbReference>
<organism evidence="11 14">
    <name type="scientific">Didymodactylos carnosus</name>
    <dbReference type="NCBI Taxonomy" id="1234261"/>
    <lineage>
        <taxon>Eukaryota</taxon>
        <taxon>Metazoa</taxon>
        <taxon>Spiralia</taxon>
        <taxon>Gnathifera</taxon>
        <taxon>Rotifera</taxon>
        <taxon>Eurotatoria</taxon>
        <taxon>Bdelloidea</taxon>
        <taxon>Philodinida</taxon>
        <taxon>Philodinidae</taxon>
        <taxon>Didymodactylos</taxon>
    </lineage>
</organism>
<evidence type="ECO:0000256" key="1">
    <source>
        <dbReference type="ARBA" id="ARBA00000707"/>
    </source>
</evidence>
<proteinExistence type="inferred from homology"/>
<keyword evidence="7" id="KW-0788">Thiol protease</keyword>
<gene>
    <name evidence="11" type="ORF">GPM918_LOCUS24828</name>
    <name evidence="10" type="ORF">OVA965_LOCUS16195</name>
    <name evidence="13" type="ORF">SRO942_LOCUS24831</name>
    <name evidence="12" type="ORF">TMI583_LOCUS16205</name>
</gene>
<dbReference type="OrthoDB" id="265776at2759"/>
<comment type="similarity">
    <text evidence="2">Belongs to the peptidase C19 family.</text>
</comment>
<evidence type="ECO:0000256" key="7">
    <source>
        <dbReference type="ARBA" id="ARBA00022807"/>
    </source>
</evidence>
<dbReference type="SUPFAM" id="SSF54001">
    <property type="entry name" value="Cysteine proteinases"/>
    <property type="match status" value="1"/>
</dbReference>
<keyword evidence="14" id="KW-1185">Reference proteome</keyword>
<dbReference type="Proteomes" id="UP000681722">
    <property type="component" value="Unassembled WGS sequence"/>
</dbReference>
<keyword evidence="6" id="KW-0378">Hydrolase</keyword>
<evidence type="ECO:0000256" key="3">
    <source>
        <dbReference type="ARBA" id="ARBA00012759"/>
    </source>
</evidence>
<feature type="coiled-coil region" evidence="8">
    <location>
        <begin position="87"/>
        <end position="158"/>
    </location>
</feature>
<sequence length="809" mass="94375">MSTNKVQRRPIVICFTCQKDNEKGTGIIVCGGCRETFCTRHFTQHRDKIIVDFNCIIAQHSQIQQDFNTQIAVDPLEKINQLEAETMAKIKLVFNKARERLSELTDKKIEEQIKEEFRSLTNELHEKNTTSDYVEPDIEEWNKQLDEMRVNIEYFRTKAVYVTSNPIDYSKIVTITKEKQKVQISEVKDTINENIQHNLVLVGADNGDFSCFNSALECLYSVDEFTAYILNLKPSDIEGQVANAYARLVKQMRTRQCHWQTEELIRILNQYQHKFHNESNRDSFVILSFLLDGLHAGLNLVTQETNEKKKDDDGSKNDSDLAKEQWEYYKKWNQSKISDLFHGQLKSQIQCLDCETTRRTFDPISFLHLPIPDKKNLRVFKVEYVRQNGKIKCYNVKTHKQGRMLSLIENFVQKFSRKKLAATTITADELKVTPDNDDENLNDNDFLDENDDHIPKVDHILPTEVYNHCVHLQYSNDSLLSNILEHDQIVFYEVPVSLNKENNETILMPCFLRAGDIWHQNFGLPFYLNIPRHICHGKNIVDALQQTIKNYLPLNTSSVNGTTKPLYVAHCVFKQNNVETTKLLNDVLDHLFDFTRVNTTLFCDVAQHIVNQYKKDEQKRLDNRVSTISFGTNRIQQEKQSMISLLDCFTHFTVKEKLSDLDQWYCPQCKSLKKAVKTSDLWLLPKVLNIQLKRFNYNHFYFNKIDLFVDCPKRDLDLSQFVSNHGEKQNAKYDLIAVSNNMDLSGSGHYTTHVKKSLDQKWYRFDDSGTVSYIDEQDVVTKSAYVLVYQQQSNAHNRCVMAKNDLENY</sequence>
<dbReference type="EMBL" id="CAJNOK010007468">
    <property type="protein sequence ID" value="CAF1035208.1"/>
    <property type="molecule type" value="Genomic_DNA"/>
</dbReference>
<evidence type="ECO:0000256" key="8">
    <source>
        <dbReference type="SAM" id="Coils"/>
    </source>
</evidence>
<dbReference type="AlphaFoldDB" id="A0A814Y3A8"/>
<dbReference type="GO" id="GO:0004843">
    <property type="term" value="F:cysteine-type deubiquitinase activity"/>
    <property type="evidence" value="ECO:0007669"/>
    <property type="project" value="UniProtKB-EC"/>
</dbReference>
<evidence type="ECO:0000259" key="9">
    <source>
        <dbReference type="PROSITE" id="PS50235"/>
    </source>
</evidence>
<dbReference type="Gene3D" id="3.90.70.10">
    <property type="entry name" value="Cysteine proteinases"/>
    <property type="match status" value="2"/>
</dbReference>
<dbReference type="EMBL" id="CAJOBA010007480">
    <property type="protein sequence ID" value="CAF3803536.1"/>
    <property type="molecule type" value="Genomic_DNA"/>
</dbReference>
<evidence type="ECO:0000313" key="11">
    <source>
        <dbReference type="EMBL" id="CAF1223889.1"/>
    </source>
</evidence>
<dbReference type="EMBL" id="CAJNOQ010009398">
    <property type="protein sequence ID" value="CAF1223889.1"/>
    <property type="molecule type" value="Genomic_DNA"/>
</dbReference>
<reference evidence="11" key="1">
    <citation type="submission" date="2021-02" db="EMBL/GenBank/DDBJ databases">
        <authorList>
            <person name="Nowell W R."/>
        </authorList>
    </citation>
    <scope>NUCLEOTIDE SEQUENCE</scope>
</reference>
<evidence type="ECO:0000256" key="5">
    <source>
        <dbReference type="ARBA" id="ARBA00022786"/>
    </source>
</evidence>
<evidence type="ECO:0000256" key="2">
    <source>
        <dbReference type="ARBA" id="ARBA00009085"/>
    </source>
</evidence>
<dbReference type="PANTHER" id="PTHR21646">
    <property type="entry name" value="UBIQUITIN CARBOXYL-TERMINAL HYDROLASE"/>
    <property type="match status" value="1"/>
</dbReference>
<evidence type="ECO:0000313" key="12">
    <source>
        <dbReference type="EMBL" id="CAF3803536.1"/>
    </source>
</evidence>
<keyword evidence="5" id="KW-0833">Ubl conjugation pathway</keyword>
<evidence type="ECO:0000313" key="13">
    <source>
        <dbReference type="EMBL" id="CAF3987068.1"/>
    </source>
</evidence>
<dbReference type="InterPro" id="IPR050185">
    <property type="entry name" value="Ub_carboxyl-term_hydrolase"/>
</dbReference>
<dbReference type="PROSITE" id="PS50235">
    <property type="entry name" value="USP_3"/>
    <property type="match status" value="1"/>
</dbReference>
<feature type="domain" description="USP" evidence="9">
    <location>
        <begin position="199"/>
        <end position="792"/>
    </location>
</feature>
<dbReference type="EMBL" id="CAJOBC010009401">
    <property type="protein sequence ID" value="CAF3987068.1"/>
    <property type="molecule type" value="Genomic_DNA"/>
</dbReference>
<name>A0A814Y3A8_9BILA</name>
<evidence type="ECO:0000256" key="4">
    <source>
        <dbReference type="ARBA" id="ARBA00022670"/>
    </source>
</evidence>
<dbReference type="GO" id="GO:0016579">
    <property type="term" value="P:protein deubiquitination"/>
    <property type="evidence" value="ECO:0007669"/>
    <property type="project" value="InterPro"/>
</dbReference>